<dbReference type="PROSITE" id="PS50013">
    <property type="entry name" value="CHROMO_2"/>
    <property type="match status" value="1"/>
</dbReference>
<name>A0A7R9KGW8_9ACAR</name>
<dbReference type="Gene3D" id="3.40.50.300">
    <property type="entry name" value="P-loop containing nucleotide triphosphate hydrolases"/>
    <property type="match status" value="1"/>
</dbReference>
<dbReference type="SMART" id="SM00490">
    <property type="entry name" value="HELICc"/>
    <property type="match status" value="1"/>
</dbReference>
<feature type="compositionally biased region" description="Low complexity" evidence="11">
    <location>
        <begin position="1096"/>
        <end position="1107"/>
    </location>
</feature>
<dbReference type="SUPFAM" id="SSF52540">
    <property type="entry name" value="P-loop containing nucleoside triphosphate hydrolases"/>
    <property type="match status" value="2"/>
</dbReference>
<evidence type="ECO:0000256" key="7">
    <source>
        <dbReference type="ARBA" id="ARBA00023015"/>
    </source>
</evidence>
<dbReference type="GO" id="GO:0140658">
    <property type="term" value="F:ATP-dependent chromatin remodeler activity"/>
    <property type="evidence" value="ECO:0007669"/>
    <property type="project" value="UniProtKB-ARBA"/>
</dbReference>
<accession>A0A7R9KGW8</accession>
<feature type="compositionally biased region" description="Low complexity" evidence="11">
    <location>
        <begin position="2267"/>
        <end position="2306"/>
    </location>
</feature>
<feature type="compositionally biased region" description="Acidic residues" evidence="11">
    <location>
        <begin position="2607"/>
        <end position="2629"/>
    </location>
</feature>
<reference evidence="15" key="1">
    <citation type="submission" date="2020-11" db="EMBL/GenBank/DDBJ databases">
        <authorList>
            <person name="Tran Van P."/>
        </authorList>
    </citation>
    <scope>NUCLEOTIDE SEQUENCE</scope>
</reference>
<dbReference type="PROSITE" id="PS51194">
    <property type="entry name" value="HELICASE_CTER"/>
    <property type="match status" value="1"/>
</dbReference>
<evidence type="ECO:0008006" key="17">
    <source>
        <dbReference type="Google" id="ProtNLM"/>
    </source>
</evidence>
<dbReference type="Pfam" id="PF07533">
    <property type="entry name" value="BRK"/>
    <property type="match status" value="1"/>
</dbReference>
<dbReference type="CDD" id="cd18793">
    <property type="entry name" value="SF2_C_SNF"/>
    <property type="match status" value="1"/>
</dbReference>
<keyword evidence="9" id="KW-0804">Transcription</keyword>
<dbReference type="InterPro" id="IPR037259">
    <property type="entry name" value="BRK_sf"/>
</dbReference>
<dbReference type="InterPro" id="IPR001650">
    <property type="entry name" value="Helicase_C-like"/>
</dbReference>
<feature type="region of interest" description="Disordered" evidence="11">
    <location>
        <begin position="1708"/>
        <end position="1747"/>
    </location>
</feature>
<keyword evidence="8" id="KW-0238">DNA-binding</keyword>
<feature type="region of interest" description="Disordered" evidence="11">
    <location>
        <begin position="1885"/>
        <end position="1999"/>
    </location>
</feature>
<feature type="domain" description="Helicase C-terminal" evidence="14">
    <location>
        <begin position="508"/>
        <end position="659"/>
    </location>
</feature>
<evidence type="ECO:0000256" key="5">
    <source>
        <dbReference type="ARBA" id="ARBA00022840"/>
    </source>
</evidence>
<keyword evidence="2" id="KW-0677">Repeat</keyword>
<evidence type="ECO:0000259" key="13">
    <source>
        <dbReference type="PROSITE" id="PS51192"/>
    </source>
</evidence>
<feature type="region of interest" description="Disordered" evidence="11">
    <location>
        <begin position="2363"/>
        <end position="2397"/>
    </location>
</feature>
<evidence type="ECO:0000256" key="4">
    <source>
        <dbReference type="ARBA" id="ARBA00022801"/>
    </source>
</evidence>
<dbReference type="Pfam" id="PF00271">
    <property type="entry name" value="Helicase_C"/>
    <property type="match status" value="1"/>
</dbReference>
<dbReference type="GO" id="GO:0034728">
    <property type="term" value="P:nucleosome organization"/>
    <property type="evidence" value="ECO:0007669"/>
    <property type="project" value="UniProtKB-ARBA"/>
</dbReference>
<feature type="compositionally biased region" description="Basic and acidic residues" evidence="11">
    <location>
        <begin position="1944"/>
        <end position="1954"/>
    </location>
</feature>
<dbReference type="GO" id="GO:0000791">
    <property type="term" value="C:euchromatin"/>
    <property type="evidence" value="ECO:0007669"/>
    <property type="project" value="UniProtKB-ARBA"/>
</dbReference>
<feature type="region of interest" description="Disordered" evidence="11">
    <location>
        <begin position="2534"/>
        <end position="2564"/>
    </location>
</feature>
<dbReference type="Gene3D" id="2.40.50.40">
    <property type="match status" value="2"/>
</dbReference>
<evidence type="ECO:0000259" key="12">
    <source>
        <dbReference type="PROSITE" id="PS50013"/>
    </source>
</evidence>
<dbReference type="Gene3D" id="1.10.10.60">
    <property type="entry name" value="Homeodomain-like"/>
    <property type="match status" value="2"/>
</dbReference>
<feature type="compositionally biased region" description="Low complexity" evidence="11">
    <location>
        <begin position="1717"/>
        <end position="1733"/>
    </location>
</feature>
<evidence type="ECO:0000256" key="1">
    <source>
        <dbReference type="ARBA" id="ARBA00004123"/>
    </source>
</evidence>
<dbReference type="SUPFAM" id="SSF54160">
    <property type="entry name" value="Chromo domain-like"/>
    <property type="match status" value="2"/>
</dbReference>
<dbReference type="Pfam" id="PF23078">
    <property type="entry name" value="HTH_CHD6-9"/>
    <property type="match status" value="1"/>
</dbReference>
<sequence>MVVEKIMTSRLGQRELEYEPHELLGTEPKPQHIEVEEFYVKYKNLSYFHCEWKTEEELEKGDRRIGQKIKRFRQKKDTLNMFDFLDEEPYNPDYIEVDRILDVNEIEEIIETRKVKHYLVKWRALAYEDSTWELADDLDPIKIEQFYKFRKPPPKNEWKPKRRPKPADWKKIEESPVYKGNNTLREYQLEGLNWLNFCWHNNQNCILADEMGLGKTIQSLAFVNEVTNSGIPGPYLIIAPLSTIGNWQREFETWTDLNVITYHGSSASRNMLQEYEMYYKNDKNERINGIFKFQVMITTFEIVLTDCLELREIHWRACIIDEAHRLKNRNCKLLEGLRLLDVEQRVLLTGTPLQNNVEELFSLLNFLEPTQFTSNESFMLEFGDLKTETQVDKLKAILKPMMLRRLKEDVEKSLAPKEETIVEVELTNVQKKYYRAILERNFQFLSKGGTYANMPNLMNTMMELRKCCIHPFLINGAEEQIMHEFREQHKTEEPTVGAIVSASGKLVLIDKLLPRLKDNGHRVLIFSQMVRCLDILEDYLVQKRYPYERIDGRVRGNLRQAAIDRFCKPDSDRFVFLLCTRAGGLGINLTAADTVIIFDSDWNPQNDLQAQARCHRIGQSKAVKVYRLICRNTYEREMFDKASLKLGLDRAVLQSMNTSKAGGVDNAAMSKKEIEDLLRKGAYGALMEDDNAGDSFCEEDIEQILQRRTQTIIIESEGKGSTFSKASFASSSNRSDIEVDDPNFWEKWAKKANFDVDELKGRNELIVQEPRRRTQTKRFGADDAVLDMSELESSDEDDDSVSMRTRGGRNSRLPKGKKGKKGRGGGYERERDEDYMQEFGPGNWTRAECYKVEKGLLTFGWGRWSECLILGNFRRQLSRLDVEGISRVLLLYALQNYKGDEKIKAFIWDLITPNEDGGDNRIHRNHSGLNAPVPRGRKNKKMKMKTVGEELEVSDWAKDDKYNPDVLLTDDMYRKHLHRHANKILLRVRLLYYLKHEIIGLFHEQVFNGCVARDIPIPPPAADGDPPAHWWDEDADKSLLVGVYKHGYDRFNLMRQDPALSFLVRCGPPDGAALLAEMNSDEDLGKTLEEEDEPETPATPATPLSESDTTVKKLEKSDSKEDQDLNDPSSNLLPFPSAADMNHRLRRVVTSYQRNFKKQEMKIAQRARHQQRLERLERFEAAIKERELKKRDLAQKKWSRREEADFYRVVSSFGVEYNRIDDSYDWTRFRSFGKLERKLDETLTEYFKAFYAMCKRVNGRRLTDEEENLPISVDPISEERASRCLARIDLLSKIREEILTHPELEERLQLCQHSMDLPDWWVCGKHDKDLMVGAAKYGLNRLDFNLANDPELSFIDIFSKFESNEDKKSDIIDTKSEAKPNDSEVTNELNLIKDEIKSEDKTDEKIDDKINIKSEDKTDIKSDEDIKESNDDKNKDKMDDENNEKEITDDKMDDKSDNKVEDLSHDKTSELETKLDKNDEKSDIISEKKSDSEFKEEAKENTTEVTVDKAEETADADHNSLKTESKSEDKTEKDMALKALLDKDIDPKEEKMDTDSNDNEKSDIPLDPFSPREVEKCVEVVKHLVEKVEEKIENEKSIENKEIKSEETLEDIKSVATEDDVKSEDKVDKESDIKLELESASIVTDRDVTITPSSTPQPQSSQLKSCIRFPKDRVLQMRLEQICHTIEKNEWPSLRHSFFSLISCPHQSTPSVATADSSPRPLSPCSLSSASREPTPHPTPEQTPRREALSPLPDFFYAENAVQMNDAASRRRRRRRRRFEVEAERQKLRNLLSQTIEQQQQQQQQLTQQLTQQHSSSNSKKSQQQSLLSNNSSQFLPPLFSLPFANLRSAIRDELMTDEKTASLLLGSTLQSSLAAAAAASVQQQSAASNHSSSSSSKGPPPAHQNSSARNNPTMGTLDLTGRFKSTPKMATPPAPAHKVAPPESRKGLPHDVLDLSSVPCKRTRGHSPAKKVQQQPPEPTPMPVAANPPSKRSSRKIGSRIDALALNLQAKKMMEEKQSDPKVDKLESTLSALERKQASHFMDELNKHSQLLHNKTPPAAHSKTSSSSSKLNDSLLSAKLNAHFSSLDASKLPPSKANEASTIAEQVAIIRQNLRNLFEDHPEFIAQNPSMASMVAASAANVFNPNLNMNSISSSMPANTELLELPDSRRSRSSRRSRVDPSQLDLQHLTGEENVSVINRTTGKKITGSKAPPLKHLAEWLDKNPKFDVDPKWSPLVNKEKAATFKTPSSVPTIGVRTRTSDKRSSSSSSNSSLTALANNLLNNSSGNLGSGSNNSGSSSSSRRSTAASLLASGYGNAFGNPTVTSSGLSYPSSAALNSFNASMLAAGFPSMKMFMDQTAGSTTASSHTTTSHTKSTSSATSSANTSTTTSTTPTSSAPPMFFPFGGLAGMGLANPLFGFPSFNLPGLTPNSNAMTGTTYSDKKDSDSGSTNEKSKRSSSKNKSSLNSSGLLSQSAAASALGSGALPFLYPSPNFLYNPLSLSGFSGLSGSPFGLPGLMNGLGGLNTTAMGGFSTNTTNSSSHMKTKTSSSKSSKLSHSSSVSSAPSGLSLASSLLASAGVHPSSAAAAAAIGDSDDDSLKSLMDNNDDDDLNGDYDDKDLMDTSDYETESKSASNRKKTSVNKSSKDLTKGRTKGNSNSTSKVSPN</sequence>
<evidence type="ECO:0000256" key="11">
    <source>
        <dbReference type="SAM" id="MobiDB-lite"/>
    </source>
</evidence>
<dbReference type="InterPro" id="IPR006576">
    <property type="entry name" value="BRK_domain"/>
</dbReference>
<proteinExistence type="predicted"/>
<dbReference type="OrthoDB" id="5857104at2759"/>
<dbReference type="FunFam" id="3.40.50.300:FF:000015">
    <property type="entry name" value="chromodomain-helicase-DNA-binding protein 9 isoform X1"/>
    <property type="match status" value="1"/>
</dbReference>
<keyword evidence="4" id="KW-0378">Hydrolase</keyword>
<dbReference type="InterPro" id="IPR000330">
    <property type="entry name" value="SNF2_N"/>
</dbReference>
<dbReference type="InterPro" id="IPR056342">
    <property type="entry name" value="HTH_CHD6-9"/>
</dbReference>
<dbReference type="GO" id="GO:0005524">
    <property type="term" value="F:ATP binding"/>
    <property type="evidence" value="ECO:0007669"/>
    <property type="project" value="UniProtKB-KW"/>
</dbReference>
<dbReference type="Pfam" id="PF00385">
    <property type="entry name" value="Chromo"/>
    <property type="match status" value="1"/>
</dbReference>
<dbReference type="GO" id="GO:0005634">
    <property type="term" value="C:nucleus"/>
    <property type="evidence" value="ECO:0007669"/>
    <property type="project" value="UniProtKB-SubCell"/>
</dbReference>
<dbReference type="Pfam" id="PF00176">
    <property type="entry name" value="SNF2-rel_dom"/>
    <property type="match status" value="1"/>
</dbReference>
<protein>
    <recommendedName>
        <fullName evidence="17">Chromodomain-helicase-DNA-binding protein 7</fullName>
    </recommendedName>
</protein>
<keyword evidence="10" id="KW-0539">Nucleus</keyword>
<evidence type="ECO:0000256" key="8">
    <source>
        <dbReference type="ARBA" id="ARBA00023125"/>
    </source>
</evidence>
<dbReference type="Proteomes" id="UP000759131">
    <property type="component" value="Unassembled WGS sequence"/>
</dbReference>
<dbReference type="FunFam" id="2.40.50.40:FF:000001">
    <property type="entry name" value="chromodomain-helicase-DNA-binding protein 8 isoform X4"/>
    <property type="match status" value="1"/>
</dbReference>
<dbReference type="PANTHER" id="PTHR46850:SF1">
    <property type="entry name" value="CHROMODOMAIN-HELICASE-DNA-BINDING PROTEIN 9"/>
    <property type="match status" value="1"/>
</dbReference>
<dbReference type="PROSITE" id="PS51192">
    <property type="entry name" value="HELICASE_ATP_BIND_1"/>
    <property type="match status" value="1"/>
</dbReference>
<evidence type="ECO:0000313" key="16">
    <source>
        <dbReference type="Proteomes" id="UP000759131"/>
    </source>
</evidence>
<feature type="region of interest" description="Disordered" evidence="11">
    <location>
        <begin position="1807"/>
        <end position="1828"/>
    </location>
</feature>
<feature type="compositionally biased region" description="Basic and acidic residues" evidence="11">
    <location>
        <begin position="1109"/>
        <end position="1123"/>
    </location>
</feature>
<comment type="subcellular location">
    <subcellularLocation>
        <location evidence="1">Nucleus</location>
    </subcellularLocation>
</comment>
<dbReference type="SMART" id="SM00298">
    <property type="entry name" value="CHROMO"/>
    <property type="match status" value="2"/>
</dbReference>
<dbReference type="InterPro" id="IPR038718">
    <property type="entry name" value="SNF2-like_sf"/>
</dbReference>
<keyword evidence="6" id="KW-0156">Chromatin regulator</keyword>
<feature type="domain" description="Chromo" evidence="12">
    <location>
        <begin position="104"/>
        <end position="161"/>
    </location>
</feature>
<dbReference type="Gene3D" id="3.40.5.120">
    <property type="match status" value="1"/>
</dbReference>
<dbReference type="CDD" id="cd18668">
    <property type="entry name" value="CD1_tandem_CHD5-9_like"/>
    <property type="match status" value="1"/>
</dbReference>
<feature type="region of interest" description="Disordered" evidence="11">
    <location>
        <begin position="1420"/>
        <end position="1570"/>
    </location>
</feature>
<dbReference type="SMART" id="SM00487">
    <property type="entry name" value="DEXDc"/>
    <property type="match status" value="1"/>
</dbReference>
<evidence type="ECO:0000256" key="6">
    <source>
        <dbReference type="ARBA" id="ARBA00022853"/>
    </source>
</evidence>
<evidence type="ECO:0000313" key="15">
    <source>
        <dbReference type="EMBL" id="CAD7622727.1"/>
    </source>
</evidence>
<dbReference type="InterPro" id="IPR049730">
    <property type="entry name" value="SNF2/RAD54-like_C"/>
</dbReference>
<dbReference type="EMBL" id="OC855829">
    <property type="protein sequence ID" value="CAD7622727.1"/>
    <property type="molecule type" value="Genomic_DNA"/>
</dbReference>
<dbReference type="SMART" id="SM00592">
    <property type="entry name" value="BRK"/>
    <property type="match status" value="1"/>
</dbReference>
<feature type="compositionally biased region" description="Basic residues" evidence="11">
    <location>
        <begin position="806"/>
        <end position="823"/>
    </location>
</feature>
<keyword evidence="5" id="KW-0067">ATP-binding</keyword>
<feature type="region of interest" description="Disordered" evidence="11">
    <location>
        <begin position="1760"/>
        <end position="1781"/>
    </location>
</feature>
<evidence type="ECO:0000256" key="3">
    <source>
        <dbReference type="ARBA" id="ARBA00022741"/>
    </source>
</evidence>
<dbReference type="InterPro" id="IPR016197">
    <property type="entry name" value="Chromo-like_dom_sf"/>
</dbReference>
<feature type="domain" description="Helicase ATP-binding" evidence="13">
    <location>
        <begin position="196"/>
        <end position="370"/>
    </location>
</feature>
<feature type="compositionally biased region" description="Low complexity" evidence="11">
    <location>
        <begin position="1885"/>
        <end position="1897"/>
    </location>
</feature>
<feature type="region of interest" description="Disordered" evidence="11">
    <location>
        <begin position="1085"/>
        <end position="1137"/>
    </location>
</feature>
<dbReference type="InterPro" id="IPR023780">
    <property type="entry name" value="Chromo_domain"/>
</dbReference>
<gene>
    <name evidence="15" type="ORF">OSB1V03_LOCUS3190</name>
</gene>
<evidence type="ECO:0000259" key="14">
    <source>
        <dbReference type="PROSITE" id="PS51194"/>
    </source>
</evidence>
<dbReference type="PANTHER" id="PTHR46850">
    <property type="entry name" value="CHROMODOMAIN-HELICASE-DNA-BINDING PROTEIN 9"/>
    <property type="match status" value="1"/>
</dbReference>
<dbReference type="InterPro" id="IPR000953">
    <property type="entry name" value="Chromo/chromo_shadow_dom"/>
</dbReference>
<dbReference type="GO" id="GO:0003677">
    <property type="term" value="F:DNA binding"/>
    <property type="evidence" value="ECO:0007669"/>
    <property type="project" value="UniProtKB-KW"/>
</dbReference>
<dbReference type="FunFam" id="3.40.50.10810:FF:000003">
    <property type="entry name" value="chromodomain-helicase-DNA-binding protein 8 isoform X4"/>
    <property type="match status" value="1"/>
</dbReference>
<keyword evidence="7" id="KW-0805">Transcription regulation</keyword>
<evidence type="ECO:0000256" key="9">
    <source>
        <dbReference type="ARBA" id="ARBA00023163"/>
    </source>
</evidence>
<evidence type="ECO:0000256" key="10">
    <source>
        <dbReference type="ARBA" id="ARBA00023242"/>
    </source>
</evidence>
<evidence type="ECO:0000256" key="2">
    <source>
        <dbReference type="ARBA" id="ARBA00022737"/>
    </source>
</evidence>
<keyword evidence="3" id="KW-0547">Nucleotide-binding</keyword>
<feature type="region of interest" description="Disordered" evidence="11">
    <location>
        <begin position="2597"/>
        <end position="2668"/>
    </location>
</feature>
<feature type="compositionally biased region" description="Acidic residues" evidence="11">
    <location>
        <begin position="789"/>
        <end position="800"/>
    </location>
</feature>
<dbReference type="EMBL" id="CAJPIZ010001254">
    <property type="protein sequence ID" value="CAG2103157.1"/>
    <property type="molecule type" value="Genomic_DNA"/>
</dbReference>
<feature type="compositionally biased region" description="Low complexity" evidence="11">
    <location>
        <begin position="2535"/>
        <end position="2564"/>
    </location>
</feature>
<feature type="region of interest" description="Disordered" evidence="11">
    <location>
        <begin position="771"/>
        <end position="833"/>
    </location>
</feature>
<dbReference type="CDD" id="cd17995">
    <property type="entry name" value="DEXHc_CHD6_7_8_9"/>
    <property type="match status" value="1"/>
</dbReference>
<feature type="region of interest" description="Disordered" evidence="11">
    <location>
        <begin position="2244"/>
        <end position="2306"/>
    </location>
</feature>
<dbReference type="Gene3D" id="3.40.50.10810">
    <property type="entry name" value="Tandem AAA-ATPase domain"/>
    <property type="match status" value="1"/>
</dbReference>
<dbReference type="GO" id="GO:0016887">
    <property type="term" value="F:ATP hydrolysis activity"/>
    <property type="evidence" value="ECO:0007669"/>
    <property type="project" value="UniProtKB-ARBA"/>
</dbReference>
<dbReference type="SUPFAM" id="SSF160481">
    <property type="entry name" value="BRK domain-like"/>
    <property type="match status" value="1"/>
</dbReference>
<organism evidence="15">
    <name type="scientific">Medioppia subpectinata</name>
    <dbReference type="NCBI Taxonomy" id="1979941"/>
    <lineage>
        <taxon>Eukaryota</taxon>
        <taxon>Metazoa</taxon>
        <taxon>Ecdysozoa</taxon>
        <taxon>Arthropoda</taxon>
        <taxon>Chelicerata</taxon>
        <taxon>Arachnida</taxon>
        <taxon>Acari</taxon>
        <taxon>Acariformes</taxon>
        <taxon>Sarcoptiformes</taxon>
        <taxon>Oribatida</taxon>
        <taxon>Brachypylina</taxon>
        <taxon>Oppioidea</taxon>
        <taxon>Oppiidae</taxon>
        <taxon>Medioppia</taxon>
    </lineage>
</organism>
<dbReference type="InterPro" id="IPR014001">
    <property type="entry name" value="Helicase_ATP-bd"/>
</dbReference>
<feature type="region of interest" description="Disordered" evidence="11">
    <location>
        <begin position="2435"/>
        <end position="2469"/>
    </location>
</feature>
<feature type="compositionally biased region" description="Polar residues" evidence="11">
    <location>
        <begin position="2656"/>
        <end position="2668"/>
    </location>
</feature>
<feature type="compositionally biased region" description="Polar residues" evidence="11">
    <location>
        <begin position="1904"/>
        <end position="1915"/>
    </location>
</feature>
<keyword evidence="16" id="KW-1185">Reference proteome</keyword>
<dbReference type="InterPro" id="IPR027417">
    <property type="entry name" value="P-loop_NTPase"/>
</dbReference>
<dbReference type="InterPro" id="IPR051493">
    <property type="entry name" value="CHD"/>
</dbReference>